<dbReference type="EMBL" id="JAUKWQ010000001">
    <property type="protein sequence ID" value="MDO1581021.1"/>
    <property type="molecule type" value="Genomic_DNA"/>
</dbReference>
<comment type="caution">
    <text evidence="1">The sequence shown here is derived from an EMBL/GenBank/DDBJ whole genome shotgun (WGS) entry which is preliminary data.</text>
</comment>
<gene>
    <name evidence="1" type="ORF">Q2T52_02840</name>
</gene>
<accession>A0ABT8SRG8</accession>
<sequence length="242" mass="27311">MLEIIGDSHLIALMDAANAVGPQRLASRHGPIRMAQLGHGYHFLEPFFTVDSAAVHFTHADARRIFETINDGDTGGIRANDPRRFVFMFGFYPSYGFNAEHWTIHTAAPWVQDRLFVTKSAFNAVIDETLTQPLAFFKCLKERNVRFSVASCCPAPASYHVLAKKTNFADGEVAFIYNRFRDRMAGYLDELGIPYHLPPAEIYDQDGAMLDRFSKSPGDYHANLEYGIKMLAKILQETELLD</sequence>
<evidence type="ECO:0000313" key="2">
    <source>
        <dbReference type="Proteomes" id="UP001169006"/>
    </source>
</evidence>
<protein>
    <recommendedName>
        <fullName evidence="3">SGNH/GDSL hydrolase family protein</fullName>
    </recommendedName>
</protein>
<evidence type="ECO:0000313" key="1">
    <source>
        <dbReference type="EMBL" id="MDO1581021.1"/>
    </source>
</evidence>
<keyword evidence="2" id="KW-1185">Reference proteome</keyword>
<evidence type="ECO:0008006" key="3">
    <source>
        <dbReference type="Google" id="ProtNLM"/>
    </source>
</evidence>
<dbReference type="RefSeq" id="WP_302075158.1">
    <property type="nucleotide sequence ID" value="NZ_JAUKWQ010000001.1"/>
</dbReference>
<organism evidence="1 2">
    <name type="scientific">Rhizobium oryzicola</name>
    <dbReference type="NCBI Taxonomy" id="1232668"/>
    <lineage>
        <taxon>Bacteria</taxon>
        <taxon>Pseudomonadati</taxon>
        <taxon>Pseudomonadota</taxon>
        <taxon>Alphaproteobacteria</taxon>
        <taxon>Hyphomicrobiales</taxon>
        <taxon>Rhizobiaceae</taxon>
        <taxon>Rhizobium/Agrobacterium group</taxon>
        <taxon>Rhizobium</taxon>
    </lineage>
</organism>
<reference evidence="1" key="1">
    <citation type="journal article" date="2015" name="Int. J. Syst. Evol. Microbiol.">
        <title>Rhizobium oryzicola sp. nov., potential plant-growth-promoting endophytic bacteria isolated from rice roots.</title>
        <authorList>
            <person name="Zhang X.X."/>
            <person name="Gao J.S."/>
            <person name="Cao Y.H."/>
            <person name="Sheirdil R.A."/>
            <person name="Wang X.C."/>
            <person name="Zhang L."/>
        </authorList>
    </citation>
    <scope>NUCLEOTIDE SEQUENCE</scope>
    <source>
        <strain evidence="1">05753</strain>
    </source>
</reference>
<name>A0ABT8SRG8_9HYPH</name>
<dbReference type="Proteomes" id="UP001169006">
    <property type="component" value="Unassembled WGS sequence"/>
</dbReference>
<proteinExistence type="predicted"/>
<reference evidence="1" key="2">
    <citation type="submission" date="2023-07" db="EMBL/GenBank/DDBJ databases">
        <authorList>
            <person name="Sun H."/>
        </authorList>
    </citation>
    <scope>NUCLEOTIDE SEQUENCE</scope>
    <source>
        <strain evidence="1">05753</strain>
    </source>
</reference>